<organism evidence="2 3">
    <name type="scientific">Ottowia thiooxydans</name>
    <dbReference type="NCBI Taxonomy" id="219182"/>
    <lineage>
        <taxon>Bacteria</taxon>
        <taxon>Pseudomonadati</taxon>
        <taxon>Pseudomonadota</taxon>
        <taxon>Betaproteobacteria</taxon>
        <taxon>Burkholderiales</taxon>
        <taxon>Comamonadaceae</taxon>
        <taxon>Ottowia</taxon>
    </lineage>
</organism>
<dbReference type="EMBL" id="JBEPSH010000007">
    <property type="protein sequence ID" value="MET4578533.1"/>
    <property type="molecule type" value="Genomic_DNA"/>
</dbReference>
<evidence type="ECO:0000313" key="2">
    <source>
        <dbReference type="EMBL" id="MET4578533.1"/>
    </source>
</evidence>
<feature type="transmembrane region" description="Helical" evidence="1">
    <location>
        <begin position="30"/>
        <end position="49"/>
    </location>
</feature>
<gene>
    <name evidence="2" type="ORF">ABIE13_003649</name>
</gene>
<keyword evidence="1" id="KW-1133">Transmembrane helix</keyword>
<reference evidence="2 3" key="1">
    <citation type="submission" date="2024-06" db="EMBL/GenBank/DDBJ databases">
        <title>Sorghum-associated microbial communities from plants grown in Nebraska, USA.</title>
        <authorList>
            <person name="Schachtman D."/>
        </authorList>
    </citation>
    <scope>NUCLEOTIDE SEQUENCE [LARGE SCALE GENOMIC DNA]</scope>
    <source>
        <strain evidence="2 3">2709</strain>
    </source>
</reference>
<sequence length="214" mass="23610">MGIRASWQPDLHSKQMHSFKDQGVKTNSGFTFSAVCASLGLALMLFGAPSGAESRFFSRDITAKAPRVFSVQAKAPTWALGDDGLDSDGDPRFTLDHRATKGDISFTLQEQTLENDPPPHDAFWQAYVKGAKQRLAVFMEVPVPPELKMPPGFECHASEEPLIKKTELEVTHIICTTARKATNVMLHIWLDKGIAWQKHAAEVNELLATVTPKP</sequence>
<keyword evidence="3" id="KW-1185">Reference proteome</keyword>
<protein>
    <submittedName>
        <fullName evidence="2">Uncharacterized protein</fullName>
    </submittedName>
</protein>
<name>A0ABV2QDC2_9BURK</name>
<keyword evidence="1" id="KW-0812">Transmembrane</keyword>
<accession>A0ABV2QDC2</accession>
<comment type="caution">
    <text evidence="2">The sequence shown here is derived from an EMBL/GenBank/DDBJ whole genome shotgun (WGS) entry which is preliminary data.</text>
</comment>
<evidence type="ECO:0000256" key="1">
    <source>
        <dbReference type="SAM" id="Phobius"/>
    </source>
</evidence>
<dbReference type="Proteomes" id="UP001549320">
    <property type="component" value="Unassembled WGS sequence"/>
</dbReference>
<proteinExistence type="predicted"/>
<evidence type="ECO:0000313" key="3">
    <source>
        <dbReference type="Proteomes" id="UP001549320"/>
    </source>
</evidence>
<keyword evidence="1" id="KW-0472">Membrane</keyword>